<evidence type="ECO:0000313" key="1">
    <source>
        <dbReference type="EMBL" id="KAG2219100.1"/>
    </source>
</evidence>
<protein>
    <recommendedName>
        <fullName evidence="3">F-box domain-containing protein</fullName>
    </recommendedName>
</protein>
<organism evidence="1 2">
    <name type="scientific">Circinella minor</name>
    <dbReference type="NCBI Taxonomy" id="1195481"/>
    <lineage>
        <taxon>Eukaryota</taxon>
        <taxon>Fungi</taxon>
        <taxon>Fungi incertae sedis</taxon>
        <taxon>Mucoromycota</taxon>
        <taxon>Mucoromycotina</taxon>
        <taxon>Mucoromycetes</taxon>
        <taxon>Mucorales</taxon>
        <taxon>Lichtheimiaceae</taxon>
        <taxon>Circinella</taxon>
    </lineage>
</organism>
<dbReference type="InterPro" id="IPR001611">
    <property type="entry name" value="Leu-rich_rpt"/>
</dbReference>
<comment type="caution">
    <text evidence="1">The sequence shown here is derived from an EMBL/GenBank/DDBJ whole genome shotgun (WGS) entry which is preliminary data.</text>
</comment>
<dbReference type="InterPro" id="IPR032675">
    <property type="entry name" value="LRR_dom_sf"/>
</dbReference>
<keyword evidence="2" id="KW-1185">Reference proteome</keyword>
<dbReference type="Pfam" id="PF13516">
    <property type="entry name" value="LRR_6"/>
    <property type="match status" value="2"/>
</dbReference>
<evidence type="ECO:0000313" key="2">
    <source>
        <dbReference type="Proteomes" id="UP000646827"/>
    </source>
</evidence>
<dbReference type="Proteomes" id="UP000646827">
    <property type="component" value="Unassembled WGS sequence"/>
</dbReference>
<reference evidence="1 2" key="1">
    <citation type="submission" date="2020-12" db="EMBL/GenBank/DDBJ databases">
        <title>Metabolic potential, ecology and presence of endohyphal bacteria is reflected in genomic diversity of Mucoromycotina.</title>
        <authorList>
            <person name="Muszewska A."/>
            <person name="Okrasinska A."/>
            <person name="Steczkiewicz K."/>
            <person name="Drgas O."/>
            <person name="Orlowska M."/>
            <person name="Perlinska-Lenart U."/>
            <person name="Aleksandrzak-Piekarczyk T."/>
            <person name="Szatraj K."/>
            <person name="Zielenkiewicz U."/>
            <person name="Pilsyk S."/>
            <person name="Malc E."/>
            <person name="Mieczkowski P."/>
            <person name="Kruszewska J.S."/>
            <person name="Biernat P."/>
            <person name="Pawlowska J."/>
        </authorList>
    </citation>
    <scope>NUCLEOTIDE SEQUENCE [LARGE SCALE GENOMIC DNA]</scope>
    <source>
        <strain evidence="1 2">CBS 142.35</strain>
    </source>
</reference>
<dbReference type="InterPro" id="IPR006553">
    <property type="entry name" value="Leu-rich_rpt_Cys-con_subtyp"/>
</dbReference>
<dbReference type="PANTHER" id="PTHR13318">
    <property type="entry name" value="PARTNER OF PAIRED, ISOFORM B-RELATED"/>
    <property type="match status" value="1"/>
</dbReference>
<proteinExistence type="predicted"/>
<sequence>MYHTNYNNNNNNNTWSQVKKFDPLIFTDGVPLFSDQQQQVENINKAFEYIIPHLDSTTIASCALVNHHFNTICNKQLWRIPRFDNGYLHGALHLFNRFIDLLPDVRPEQVAHQVTQLNLTEMEESLYENVRPYFFEYLIRYTPNLQILNLSKTNFLSTHSLQINTANSYQFTFPHLRALDLSYCDYISDDLLLALAPALPQLQYLRLDSLGTGAGGGERGLAAFADHCDNLASVSVRYNETIKDGSLMALAKFGKIRVKEVDLTGCAYITDTGLSTMARFNINLQYLSLAKTTCTAPTAEMFLVGRSARYLRHLDLGYCMDLDPYRVAKALWENKTLARLAVSMPVAQAMVDFAQGRLYSTPIEFFVIHDLSTDMSIQFLRDLVVILPSLKHITFTQDYDEMDTYMSFYTESNTSTLRSKPSSIISKQSIREFNHSQHRVIATIHNDRETIEGLTLHYW</sequence>
<dbReference type="Gene3D" id="3.80.10.10">
    <property type="entry name" value="Ribonuclease Inhibitor"/>
    <property type="match status" value="2"/>
</dbReference>
<dbReference type="OrthoDB" id="10257471at2759"/>
<dbReference type="GO" id="GO:0019005">
    <property type="term" value="C:SCF ubiquitin ligase complex"/>
    <property type="evidence" value="ECO:0007669"/>
    <property type="project" value="TreeGrafter"/>
</dbReference>
<dbReference type="GO" id="GO:0031146">
    <property type="term" value="P:SCF-dependent proteasomal ubiquitin-dependent protein catabolic process"/>
    <property type="evidence" value="ECO:0007669"/>
    <property type="project" value="TreeGrafter"/>
</dbReference>
<name>A0A8H7RYA2_9FUNG</name>
<evidence type="ECO:0008006" key="3">
    <source>
        <dbReference type="Google" id="ProtNLM"/>
    </source>
</evidence>
<gene>
    <name evidence="1" type="ORF">INT45_005831</name>
</gene>
<dbReference type="EMBL" id="JAEPRB010000195">
    <property type="protein sequence ID" value="KAG2219100.1"/>
    <property type="molecule type" value="Genomic_DNA"/>
</dbReference>
<accession>A0A8H7RYA2</accession>
<dbReference type="AlphaFoldDB" id="A0A8H7RYA2"/>
<dbReference type="SUPFAM" id="SSF52047">
    <property type="entry name" value="RNI-like"/>
    <property type="match status" value="1"/>
</dbReference>
<dbReference type="SMART" id="SM00367">
    <property type="entry name" value="LRR_CC"/>
    <property type="match status" value="4"/>
</dbReference>